<evidence type="ECO:0000256" key="1">
    <source>
        <dbReference type="ARBA" id="ARBA00009991"/>
    </source>
</evidence>
<evidence type="ECO:0000259" key="8">
    <source>
        <dbReference type="Pfam" id="PF04377"/>
    </source>
</evidence>
<dbReference type="EC" id="2.3.2.8" evidence="5"/>
<comment type="function">
    <text evidence="5">Involved in the post-translational conjugation of arginine to the N-terminal aspartate or glutamate of a protein. This arginylation is required for degradation of the protein via the ubiquitin pathway.</text>
</comment>
<proteinExistence type="inferred from homology"/>
<keyword evidence="10" id="KW-1185">Reference proteome</keyword>
<dbReference type="GO" id="GO:0005737">
    <property type="term" value="C:cytoplasm"/>
    <property type="evidence" value="ECO:0007669"/>
    <property type="project" value="TreeGrafter"/>
</dbReference>
<dbReference type="SUPFAM" id="SSF55729">
    <property type="entry name" value="Acyl-CoA N-acyltransferases (Nat)"/>
    <property type="match status" value="1"/>
</dbReference>
<name>A0A9N9XAS4_DIABA</name>
<gene>
    <name evidence="9" type="ORF">DIABBA_LOCUS5385</name>
</gene>
<dbReference type="PANTHER" id="PTHR21367">
    <property type="entry name" value="ARGININE-TRNA-PROTEIN TRANSFERASE 1"/>
    <property type="match status" value="1"/>
</dbReference>
<keyword evidence="2 5" id="KW-0808">Transferase</keyword>
<dbReference type="InterPro" id="IPR017137">
    <property type="entry name" value="Arg-tRNA-P_Trfase_1_euk"/>
</dbReference>
<evidence type="ECO:0000313" key="10">
    <source>
        <dbReference type="Proteomes" id="UP001153709"/>
    </source>
</evidence>
<feature type="domain" description="N-end rule aminoacyl transferase C-terminal" evidence="8">
    <location>
        <begin position="325"/>
        <end position="463"/>
    </location>
</feature>
<dbReference type="InterPro" id="IPR007472">
    <property type="entry name" value="N-end_Aminoacyl_Trfase_C"/>
</dbReference>
<dbReference type="InterPro" id="IPR007471">
    <property type="entry name" value="N-end_Aminoacyl_Trfase_N"/>
</dbReference>
<dbReference type="PIRSF" id="PIRSF037207">
    <property type="entry name" value="ATE1_euk"/>
    <property type="match status" value="1"/>
</dbReference>
<evidence type="ECO:0000256" key="5">
    <source>
        <dbReference type="PIRNR" id="PIRNR037207"/>
    </source>
</evidence>
<evidence type="ECO:0000256" key="6">
    <source>
        <dbReference type="SAM" id="MobiDB-lite"/>
    </source>
</evidence>
<dbReference type="GO" id="GO:0004057">
    <property type="term" value="F:arginyl-tRNA--protein transferase activity"/>
    <property type="evidence" value="ECO:0007669"/>
    <property type="project" value="UniProtKB-EC"/>
</dbReference>
<dbReference type="Proteomes" id="UP001153709">
    <property type="component" value="Chromosome 3"/>
</dbReference>
<evidence type="ECO:0000256" key="2">
    <source>
        <dbReference type="ARBA" id="ARBA00022679"/>
    </source>
</evidence>
<organism evidence="9 10">
    <name type="scientific">Diabrotica balteata</name>
    <name type="common">Banded cucumber beetle</name>
    <dbReference type="NCBI Taxonomy" id="107213"/>
    <lineage>
        <taxon>Eukaryota</taxon>
        <taxon>Metazoa</taxon>
        <taxon>Ecdysozoa</taxon>
        <taxon>Arthropoda</taxon>
        <taxon>Hexapoda</taxon>
        <taxon>Insecta</taxon>
        <taxon>Pterygota</taxon>
        <taxon>Neoptera</taxon>
        <taxon>Endopterygota</taxon>
        <taxon>Coleoptera</taxon>
        <taxon>Polyphaga</taxon>
        <taxon>Cucujiformia</taxon>
        <taxon>Chrysomeloidea</taxon>
        <taxon>Chrysomelidae</taxon>
        <taxon>Galerucinae</taxon>
        <taxon>Diabroticina</taxon>
        <taxon>Diabroticites</taxon>
        <taxon>Diabrotica</taxon>
    </lineage>
</organism>
<dbReference type="InterPro" id="IPR030700">
    <property type="entry name" value="N-end_Aminoacyl_Trfase"/>
</dbReference>
<dbReference type="EMBL" id="OU898278">
    <property type="protein sequence ID" value="CAG9831827.1"/>
    <property type="molecule type" value="Genomic_DNA"/>
</dbReference>
<evidence type="ECO:0000313" key="9">
    <source>
        <dbReference type="EMBL" id="CAG9831827.1"/>
    </source>
</evidence>
<dbReference type="OrthoDB" id="74183at2759"/>
<dbReference type="AlphaFoldDB" id="A0A9N9XAS4"/>
<keyword evidence="3 5" id="KW-0833">Ubl conjugation pathway</keyword>
<keyword evidence="4 5" id="KW-0012">Acyltransferase</keyword>
<reference evidence="9" key="1">
    <citation type="submission" date="2022-01" db="EMBL/GenBank/DDBJ databases">
        <authorList>
            <person name="King R."/>
        </authorList>
    </citation>
    <scope>NUCLEOTIDE SEQUENCE</scope>
</reference>
<evidence type="ECO:0000256" key="3">
    <source>
        <dbReference type="ARBA" id="ARBA00022786"/>
    </source>
</evidence>
<evidence type="ECO:0000256" key="4">
    <source>
        <dbReference type="ARBA" id="ARBA00023315"/>
    </source>
</evidence>
<dbReference type="Pfam" id="PF04377">
    <property type="entry name" value="ATE_C"/>
    <property type="match status" value="1"/>
</dbReference>
<evidence type="ECO:0000259" key="7">
    <source>
        <dbReference type="Pfam" id="PF04376"/>
    </source>
</evidence>
<feature type="region of interest" description="Disordered" evidence="6">
    <location>
        <begin position="179"/>
        <end position="208"/>
    </location>
</feature>
<sequence length="553" mass="64049">MNVDIDKSSVVQWFDGQEKHRCGYCKHSDTSITHGMWAESLTVDDYQNLIDRGWRRSGKYCYKSIMDQTCCPLYTIRCDVVNFNLSKSQKKNIKKVNKFLKDGVINKETTETIDSIESESHLHIPKDHPAFDLTNINTNNVDNVLSGYSNDSQKPSTSKKGVTTNEKCERLEALVDQSCDTENTSSQKSITKSSCKEGLGADPNKPPCKKAKLLRIERKKAKGASVQKNSTPVQPKTIEEFLEEMSIDNKNKLRICLISTSVPNATWTEVENIEFELYKKYQMSIHNDPPSKLSFHGFKRFLVKSPLKITVERMSSINDTFNLSAELYRKYQIKIHQDTPEECDEEQFFHFLVDSPLQPKRFPNNEEGPGYGSFHQQYWLNEKLIAVGVIDILPKGVSSVYFFYDPDYASLTLGTYGSLREVELTRKIQKSLPEFSYYYMGFYIHSCPKMRYKGKLTPSYLVCPETYTWIPIEKCLNLLEANKYSRLNEDIDALDFNIPSEEDILQIKIIYKRSLLYFRDFKNFVEDPDRFRKIGDLIGKKCCNTLIFYENSW</sequence>
<comment type="similarity">
    <text evidence="1 5">Belongs to the R-transferase family.</text>
</comment>
<dbReference type="Pfam" id="PF04376">
    <property type="entry name" value="ATE_N"/>
    <property type="match status" value="1"/>
</dbReference>
<accession>A0A9N9XAS4</accession>
<feature type="compositionally biased region" description="Polar residues" evidence="6">
    <location>
        <begin position="179"/>
        <end position="193"/>
    </location>
</feature>
<comment type="catalytic activity">
    <reaction evidence="5">
        <text>an N-terminal L-alpha-aminoacyl-[protein] + L-arginyl-tRNA(Arg) = an N-terminal L-arginyl-L-aminoacyl-[protein] + tRNA(Arg) + H(+)</text>
        <dbReference type="Rhea" id="RHEA:10208"/>
        <dbReference type="Rhea" id="RHEA-COMP:9658"/>
        <dbReference type="Rhea" id="RHEA-COMP:9673"/>
        <dbReference type="Rhea" id="RHEA-COMP:10636"/>
        <dbReference type="Rhea" id="RHEA-COMP:10638"/>
        <dbReference type="ChEBI" id="CHEBI:15378"/>
        <dbReference type="ChEBI" id="CHEBI:78442"/>
        <dbReference type="ChEBI" id="CHEBI:78513"/>
        <dbReference type="ChEBI" id="CHEBI:78597"/>
        <dbReference type="ChEBI" id="CHEBI:83562"/>
        <dbReference type="EC" id="2.3.2.8"/>
    </reaction>
</comment>
<feature type="domain" description="N-end aminoacyl transferase N-terminal" evidence="7">
    <location>
        <begin position="20"/>
        <end position="91"/>
    </location>
</feature>
<dbReference type="InterPro" id="IPR016181">
    <property type="entry name" value="Acyl_CoA_acyltransferase"/>
</dbReference>
<protein>
    <recommendedName>
        <fullName evidence="5">Arginyl-tRNA--protein transferase 1</fullName>
        <shortName evidence="5">Arginyltransferase 1</shortName>
        <shortName evidence="5">R-transferase 1</shortName>
        <ecNumber evidence="5">2.3.2.8</ecNumber>
    </recommendedName>
    <alternativeName>
        <fullName evidence="5">Arginine-tRNA--protein transferase 1</fullName>
    </alternativeName>
</protein>
<dbReference type="PANTHER" id="PTHR21367:SF1">
    <property type="entry name" value="ARGINYL-TRNA--PROTEIN TRANSFERASE 1"/>
    <property type="match status" value="1"/>
</dbReference>